<dbReference type="AlphaFoldDB" id="A0AA37F4T8"/>
<organism evidence="1 2">
    <name type="scientific">Planomonospora parontospora</name>
    <dbReference type="NCBI Taxonomy" id="58119"/>
    <lineage>
        <taxon>Bacteria</taxon>
        <taxon>Bacillati</taxon>
        <taxon>Actinomycetota</taxon>
        <taxon>Actinomycetes</taxon>
        <taxon>Streptosporangiales</taxon>
        <taxon>Streptosporangiaceae</taxon>
        <taxon>Planomonospora</taxon>
    </lineage>
</organism>
<sequence>MVVGGQPSTEAVIRAADVDGGVVSEQDVYTDASFRHHRSNRRWGKAEYEAFDGDAVQSYDSIFEKCRHKV</sequence>
<reference evidence="1" key="1">
    <citation type="journal article" date="2014" name="Int. J. Syst. Evol. Microbiol.">
        <title>Complete genome sequence of Corynebacterium casei LMG S-19264T (=DSM 44701T), isolated from a smear-ripened cheese.</title>
        <authorList>
            <consortium name="US DOE Joint Genome Institute (JGI-PGF)"/>
            <person name="Walter F."/>
            <person name="Albersmeier A."/>
            <person name="Kalinowski J."/>
            <person name="Ruckert C."/>
        </authorList>
    </citation>
    <scope>NUCLEOTIDE SEQUENCE</scope>
    <source>
        <strain evidence="1">JCM 3093</strain>
    </source>
</reference>
<comment type="caution">
    <text evidence="1">The sequence shown here is derived from an EMBL/GenBank/DDBJ whole genome shotgun (WGS) entry which is preliminary data.</text>
</comment>
<evidence type="ECO:0000313" key="1">
    <source>
        <dbReference type="EMBL" id="GGK69999.1"/>
    </source>
</evidence>
<reference evidence="1" key="2">
    <citation type="submission" date="2022-09" db="EMBL/GenBank/DDBJ databases">
        <authorList>
            <person name="Sun Q."/>
            <person name="Ohkuma M."/>
        </authorList>
    </citation>
    <scope>NUCLEOTIDE SEQUENCE</scope>
    <source>
        <strain evidence="1">JCM 3093</strain>
    </source>
</reference>
<accession>A0AA37F4T8</accession>
<evidence type="ECO:0000313" key="2">
    <source>
        <dbReference type="Proteomes" id="UP000627984"/>
    </source>
</evidence>
<protein>
    <submittedName>
        <fullName evidence="1">Uncharacterized protein</fullName>
    </submittedName>
</protein>
<name>A0AA37F4T8_9ACTN</name>
<gene>
    <name evidence="1" type="ORF">GCM10010126_31730</name>
</gene>
<dbReference type="EMBL" id="BMQD01000009">
    <property type="protein sequence ID" value="GGK69999.1"/>
    <property type="molecule type" value="Genomic_DNA"/>
</dbReference>
<dbReference type="Proteomes" id="UP000627984">
    <property type="component" value="Unassembled WGS sequence"/>
</dbReference>
<proteinExistence type="predicted"/>